<feature type="transmembrane region" description="Helical" evidence="6">
    <location>
        <begin position="227"/>
        <end position="244"/>
    </location>
</feature>
<evidence type="ECO:0000259" key="7">
    <source>
        <dbReference type="SMART" id="SM00014"/>
    </source>
</evidence>
<keyword evidence="3 6" id="KW-0812">Transmembrane</keyword>
<dbReference type="PANTHER" id="PTHR10165:SF84">
    <property type="entry name" value="PHOSPHATIDIC ACID PHOSPHATASE BETA"/>
    <property type="match status" value="1"/>
</dbReference>
<dbReference type="SUPFAM" id="SSF48317">
    <property type="entry name" value="Acid phosphatase/Vanadium-dependent haloperoxidase"/>
    <property type="match status" value="1"/>
</dbReference>
<accession>A0ABR4PR42</accession>
<evidence type="ECO:0000256" key="2">
    <source>
        <dbReference type="ARBA" id="ARBA00008816"/>
    </source>
</evidence>
<dbReference type="InterPro" id="IPR000326">
    <property type="entry name" value="PAP2/HPO"/>
</dbReference>
<keyword evidence="5 6" id="KW-0472">Membrane</keyword>
<keyword evidence="4 6" id="KW-1133">Transmembrane helix</keyword>
<evidence type="ECO:0000256" key="5">
    <source>
        <dbReference type="ARBA" id="ARBA00023136"/>
    </source>
</evidence>
<feature type="transmembrane region" description="Helical" evidence="6">
    <location>
        <begin position="256"/>
        <end position="278"/>
    </location>
</feature>
<evidence type="ECO:0000256" key="1">
    <source>
        <dbReference type="ARBA" id="ARBA00004141"/>
    </source>
</evidence>
<evidence type="ECO:0000256" key="6">
    <source>
        <dbReference type="SAM" id="Phobius"/>
    </source>
</evidence>
<evidence type="ECO:0000313" key="9">
    <source>
        <dbReference type="Proteomes" id="UP001629113"/>
    </source>
</evidence>
<proteinExistence type="inferred from homology"/>
<keyword evidence="9" id="KW-1185">Reference proteome</keyword>
<comment type="subcellular location">
    <subcellularLocation>
        <location evidence="1">Membrane</location>
        <topology evidence="1">Multi-pass membrane protein</topology>
    </subcellularLocation>
</comment>
<gene>
    <name evidence="8" type="ORF">PVAG01_02612</name>
</gene>
<evidence type="ECO:0000256" key="3">
    <source>
        <dbReference type="ARBA" id="ARBA00022692"/>
    </source>
</evidence>
<dbReference type="InterPro" id="IPR043216">
    <property type="entry name" value="PAP-like"/>
</dbReference>
<dbReference type="SMART" id="SM00014">
    <property type="entry name" value="acidPPc"/>
    <property type="match status" value="1"/>
</dbReference>
<sequence length="431" mass="48333">MLTPLSPARVVSVETPLSLDQPPEAVEEEVDYFGVHGSKVTERPARSRLQYIKTVWIDIACIAMVAIFILPVLYMPILFPEQRLIPMRPPVVALGDHNMDDLSEFGLPPALSFPKRPELLPTWACGLIVILGPIGIISLFQIKIRSLWDFHAGTAGILKAVVATTFIQVLLKQFMGGARPHFVDVCKPDLSILSKALSDRQLFFDISACTADNSNINVALQSFPSGHTANSFAVALFLALYMNAKLKPFADYGADFWAYMVTILPLLCASLISGSMFISHQHHAHDIIFGIILGLLMGTLSFRSSYAAILDFRYNHIPLPPMSTRTRLSYKPQTSDEVAVAYLQNTGHLQVWDWWKASDRSTNYHKQTLWLQHTRCLGHQRLKENPGDLSEIWREERERQIEQSCTPLPDASTPQALVDKFLHTLETEELG</sequence>
<feature type="transmembrane region" description="Helical" evidence="6">
    <location>
        <begin position="152"/>
        <end position="171"/>
    </location>
</feature>
<feature type="transmembrane region" description="Helical" evidence="6">
    <location>
        <begin position="55"/>
        <end position="79"/>
    </location>
</feature>
<comment type="similarity">
    <text evidence="2">Belongs to the PA-phosphatase related phosphoesterase family.</text>
</comment>
<dbReference type="CDD" id="cd03390">
    <property type="entry name" value="PAP2_containing_1_like"/>
    <property type="match status" value="1"/>
</dbReference>
<dbReference type="InterPro" id="IPR036938">
    <property type="entry name" value="PAP2/HPO_sf"/>
</dbReference>
<dbReference type="Proteomes" id="UP001629113">
    <property type="component" value="Unassembled WGS sequence"/>
</dbReference>
<feature type="transmembrane region" description="Helical" evidence="6">
    <location>
        <begin position="284"/>
        <end position="302"/>
    </location>
</feature>
<dbReference type="Pfam" id="PF01569">
    <property type="entry name" value="PAP2"/>
    <property type="match status" value="1"/>
</dbReference>
<feature type="transmembrane region" description="Helical" evidence="6">
    <location>
        <begin position="120"/>
        <end position="140"/>
    </location>
</feature>
<feature type="domain" description="Phosphatidic acid phosphatase type 2/haloperoxidase" evidence="7">
    <location>
        <begin position="152"/>
        <end position="302"/>
    </location>
</feature>
<reference evidence="8 9" key="1">
    <citation type="submission" date="2024-06" db="EMBL/GenBank/DDBJ databases">
        <title>Complete genome of Phlyctema vagabunda strain 19-DSS-EL-015.</title>
        <authorList>
            <person name="Fiorenzani C."/>
        </authorList>
    </citation>
    <scope>NUCLEOTIDE SEQUENCE [LARGE SCALE GENOMIC DNA]</scope>
    <source>
        <strain evidence="8 9">19-DSS-EL-015</strain>
    </source>
</reference>
<evidence type="ECO:0000313" key="8">
    <source>
        <dbReference type="EMBL" id="KAL3425821.1"/>
    </source>
</evidence>
<dbReference type="EMBL" id="JBFCZG010000002">
    <property type="protein sequence ID" value="KAL3425821.1"/>
    <property type="molecule type" value="Genomic_DNA"/>
</dbReference>
<protein>
    <submittedName>
        <fullName evidence="8">Pap2 superfamily protein</fullName>
    </submittedName>
</protein>
<evidence type="ECO:0000256" key="4">
    <source>
        <dbReference type="ARBA" id="ARBA00022989"/>
    </source>
</evidence>
<name>A0ABR4PR42_9HELO</name>
<dbReference type="Gene3D" id="1.20.144.10">
    <property type="entry name" value="Phosphatidic acid phosphatase type 2/haloperoxidase"/>
    <property type="match status" value="1"/>
</dbReference>
<comment type="caution">
    <text evidence="8">The sequence shown here is derived from an EMBL/GenBank/DDBJ whole genome shotgun (WGS) entry which is preliminary data.</text>
</comment>
<organism evidence="8 9">
    <name type="scientific">Phlyctema vagabunda</name>
    <dbReference type="NCBI Taxonomy" id="108571"/>
    <lineage>
        <taxon>Eukaryota</taxon>
        <taxon>Fungi</taxon>
        <taxon>Dikarya</taxon>
        <taxon>Ascomycota</taxon>
        <taxon>Pezizomycotina</taxon>
        <taxon>Leotiomycetes</taxon>
        <taxon>Helotiales</taxon>
        <taxon>Dermateaceae</taxon>
        <taxon>Phlyctema</taxon>
    </lineage>
</organism>
<dbReference type="PANTHER" id="PTHR10165">
    <property type="entry name" value="LIPID PHOSPHATE PHOSPHATASE"/>
    <property type="match status" value="1"/>
</dbReference>